<protein>
    <recommendedName>
        <fullName evidence="5">Short-chain dehydrogenase</fullName>
    </recommendedName>
</protein>
<dbReference type="NCBIfam" id="NF005559">
    <property type="entry name" value="PRK07231.1"/>
    <property type="match status" value="1"/>
</dbReference>
<comment type="similarity">
    <text evidence="1">Belongs to the short-chain dehydrogenases/reductases (SDR) family.</text>
</comment>
<dbReference type="PANTHER" id="PTHR42760:SF133">
    <property type="entry name" value="3-OXOACYL-[ACYL-CARRIER-PROTEIN] REDUCTASE"/>
    <property type="match status" value="1"/>
</dbReference>
<dbReference type="PANTHER" id="PTHR42760">
    <property type="entry name" value="SHORT-CHAIN DEHYDROGENASES/REDUCTASES FAMILY MEMBER"/>
    <property type="match status" value="1"/>
</dbReference>
<dbReference type="Pfam" id="PF13561">
    <property type="entry name" value="adh_short_C2"/>
    <property type="match status" value="1"/>
</dbReference>
<dbReference type="STRING" id="1348853.LK12_10000"/>
<organism evidence="3 4">
    <name type="scientific">Novosphingobium malaysiense</name>
    <dbReference type="NCBI Taxonomy" id="1348853"/>
    <lineage>
        <taxon>Bacteria</taxon>
        <taxon>Pseudomonadati</taxon>
        <taxon>Pseudomonadota</taxon>
        <taxon>Alphaproteobacteria</taxon>
        <taxon>Sphingomonadales</taxon>
        <taxon>Sphingomonadaceae</taxon>
        <taxon>Novosphingobium</taxon>
    </lineage>
</organism>
<sequence>MTDGPEQMFRMDGQVAVVTGAGAGLGRAISTMLAAAGMAVVAVDLSEEAAEATVALIAEDGGRAVPVAVDIGADDGGDKAVEAAMDHFGRIDVLVNNAGIYRPGGKLPDLDWDLFERTFAVNLFGPLHSMVEAGRQMVPGGRIINISSMESLRPSGPGIANYSATKAALNALTRQAAVDFAPLGIRVNAILPGLIHTEGTSATPSQLFEMIAARAPSRRIGEPQDIAGAVLFLASEASSYINGHCLVVDGGVTISG</sequence>
<evidence type="ECO:0000256" key="2">
    <source>
        <dbReference type="ARBA" id="ARBA00023002"/>
    </source>
</evidence>
<dbReference type="FunFam" id="3.40.50.720:FF:000084">
    <property type="entry name" value="Short-chain dehydrogenase reductase"/>
    <property type="match status" value="1"/>
</dbReference>
<dbReference type="EMBL" id="JTDI01000003">
    <property type="protein sequence ID" value="KHK91226.1"/>
    <property type="molecule type" value="Genomic_DNA"/>
</dbReference>
<dbReference type="Gene3D" id="3.40.50.720">
    <property type="entry name" value="NAD(P)-binding Rossmann-like Domain"/>
    <property type="match status" value="1"/>
</dbReference>
<dbReference type="SUPFAM" id="SSF51735">
    <property type="entry name" value="NAD(P)-binding Rossmann-fold domains"/>
    <property type="match status" value="1"/>
</dbReference>
<evidence type="ECO:0000313" key="4">
    <source>
        <dbReference type="Proteomes" id="UP000031057"/>
    </source>
</evidence>
<dbReference type="InterPro" id="IPR002347">
    <property type="entry name" value="SDR_fam"/>
</dbReference>
<accession>A0A0B1ZL00</accession>
<dbReference type="GO" id="GO:0006633">
    <property type="term" value="P:fatty acid biosynthetic process"/>
    <property type="evidence" value="ECO:0007669"/>
    <property type="project" value="TreeGrafter"/>
</dbReference>
<dbReference type="OrthoDB" id="9804774at2"/>
<dbReference type="RefSeq" id="WP_039282999.1">
    <property type="nucleotide sequence ID" value="NZ_JTDI01000003.1"/>
</dbReference>
<dbReference type="PRINTS" id="PR00080">
    <property type="entry name" value="SDRFAMILY"/>
</dbReference>
<keyword evidence="2" id="KW-0560">Oxidoreductase</keyword>
<dbReference type="GO" id="GO:0016616">
    <property type="term" value="F:oxidoreductase activity, acting on the CH-OH group of donors, NAD or NADP as acceptor"/>
    <property type="evidence" value="ECO:0007669"/>
    <property type="project" value="TreeGrafter"/>
</dbReference>
<gene>
    <name evidence="3" type="ORF">LK12_10000</name>
</gene>
<evidence type="ECO:0000313" key="3">
    <source>
        <dbReference type="EMBL" id="KHK91226.1"/>
    </source>
</evidence>
<dbReference type="Proteomes" id="UP000031057">
    <property type="component" value="Unassembled WGS sequence"/>
</dbReference>
<dbReference type="AlphaFoldDB" id="A0A0B1ZL00"/>
<name>A0A0B1ZL00_9SPHN</name>
<keyword evidence="4" id="KW-1185">Reference proteome</keyword>
<proteinExistence type="inferred from homology"/>
<reference evidence="3 4" key="1">
    <citation type="submission" date="2014-10" db="EMBL/GenBank/DDBJ databases">
        <title>Genome sequence of Novosphingobium malaysiense MUSC 273(T).</title>
        <authorList>
            <person name="Lee L.-H."/>
        </authorList>
    </citation>
    <scope>NUCLEOTIDE SEQUENCE [LARGE SCALE GENOMIC DNA]</scope>
    <source>
        <strain evidence="3 4">MUSC 273</strain>
    </source>
</reference>
<evidence type="ECO:0000256" key="1">
    <source>
        <dbReference type="ARBA" id="ARBA00006484"/>
    </source>
</evidence>
<dbReference type="CDD" id="cd05233">
    <property type="entry name" value="SDR_c"/>
    <property type="match status" value="1"/>
</dbReference>
<comment type="caution">
    <text evidence="3">The sequence shown here is derived from an EMBL/GenBank/DDBJ whole genome shotgun (WGS) entry which is preliminary data.</text>
</comment>
<dbReference type="InterPro" id="IPR036291">
    <property type="entry name" value="NAD(P)-bd_dom_sf"/>
</dbReference>
<evidence type="ECO:0008006" key="5">
    <source>
        <dbReference type="Google" id="ProtNLM"/>
    </source>
</evidence>
<dbReference type="GO" id="GO:0048038">
    <property type="term" value="F:quinone binding"/>
    <property type="evidence" value="ECO:0007669"/>
    <property type="project" value="TreeGrafter"/>
</dbReference>
<dbReference type="PRINTS" id="PR00081">
    <property type="entry name" value="GDHRDH"/>
</dbReference>